<evidence type="ECO:0000313" key="13">
    <source>
        <dbReference type="EMBL" id="JAC71009.1"/>
    </source>
</evidence>
<protein>
    <recommendedName>
        <fullName evidence="10">Formate--tetrahydrofolate ligase</fullName>
        <ecNumber evidence="3">6.3.4.3</ecNumber>
    </recommendedName>
    <alternativeName>
        <fullName evidence="12">10-formyletrahydrofolate synthetase</fullName>
    </alternativeName>
    <alternativeName>
        <fullName evidence="11">Formyltetrahydrofolate synthetase</fullName>
    </alternativeName>
</protein>
<dbReference type="FunFam" id="3.40.50.300:FF:001123">
    <property type="entry name" value="C-1-tetrahydrofolate synthase, cytoplasmic isoform X2"/>
    <property type="match status" value="1"/>
</dbReference>
<gene>
    <name evidence="13" type="primary">MTHFD</name>
    <name evidence="13" type="ORF">TSPGSL018_2889</name>
</gene>
<dbReference type="PROSITE" id="PS00722">
    <property type="entry name" value="FTHFS_2"/>
    <property type="match status" value="1"/>
</dbReference>
<keyword evidence="13" id="KW-0378">Hydrolase</keyword>
<comment type="pathway">
    <text evidence="1">One-carbon metabolism; tetrahydrofolate interconversion.</text>
</comment>
<dbReference type="GO" id="GO:0035999">
    <property type="term" value="P:tetrahydrofolate interconversion"/>
    <property type="evidence" value="ECO:0007669"/>
    <property type="project" value="UniProtKB-UniPathway"/>
</dbReference>
<dbReference type="EC" id="6.3.4.3" evidence="3"/>
<dbReference type="InterPro" id="IPR000559">
    <property type="entry name" value="Formate_THF_ligase"/>
</dbReference>
<dbReference type="GO" id="GO:0046655">
    <property type="term" value="P:folic acid metabolic process"/>
    <property type="evidence" value="ECO:0007669"/>
    <property type="project" value="UniProtKB-ARBA"/>
</dbReference>
<evidence type="ECO:0000256" key="3">
    <source>
        <dbReference type="ARBA" id="ARBA00012295"/>
    </source>
</evidence>
<dbReference type="GO" id="GO:0004329">
    <property type="term" value="F:formate-tetrahydrofolate ligase activity"/>
    <property type="evidence" value="ECO:0007669"/>
    <property type="project" value="UniProtKB-EC"/>
</dbReference>
<evidence type="ECO:0000256" key="7">
    <source>
        <dbReference type="ARBA" id="ARBA00022840"/>
    </source>
</evidence>
<dbReference type="FunFam" id="3.40.50.300:FF:000245">
    <property type="entry name" value="C-1-tetrahydrofolate synthase, cytoplasmic"/>
    <property type="match status" value="1"/>
</dbReference>
<keyword evidence="5" id="KW-0436">Ligase</keyword>
<dbReference type="InterPro" id="IPR027417">
    <property type="entry name" value="P-loop_NTPase"/>
</dbReference>
<dbReference type="GO" id="GO:0006164">
    <property type="term" value="P:purine nucleotide biosynthetic process"/>
    <property type="evidence" value="ECO:0007669"/>
    <property type="project" value="UniProtKB-ARBA"/>
</dbReference>
<evidence type="ECO:0000256" key="1">
    <source>
        <dbReference type="ARBA" id="ARBA00004777"/>
    </source>
</evidence>
<organism evidence="13">
    <name type="scientific">Tetraselmis sp. GSL018</name>
    <dbReference type="NCBI Taxonomy" id="582737"/>
    <lineage>
        <taxon>Eukaryota</taxon>
        <taxon>Viridiplantae</taxon>
        <taxon>Chlorophyta</taxon>
        <taxon>core chlorophytes</taxon>
        <taxon>Chlorodendrophyceae</taxon>
        <taxon>Chlorodendrales</taxon>
        <taxon>Chlorodendraceae</taxon>
        <taxon>Tetraselmis</taxon>
    </lineage>
</organism>
<dbReference type="Pfam" id="PF01268">
    <property type="entry name" value="FTHFS"/>
    <property type="match status" value="1"/>
</dbReference>
<evidence type="ECO:0000256" key="9">
    <source>
        <dbReference type="ARBA" id="ARBA00061363"/>
    </source>
</evidence>
<evidence type="ECO:0000256" key="4">
    <source>
        <dbReference type="ARBA" id="ARBA00022563"/>
    </source>
</evidence>
<dbReference type="GO" id="GO:0006555">
    <property type="term" value="P:methionine metabolic process"/>
    <property type="evidence" value="ECO:0007669"/>
    <property type="project" value="UniProtKB-ARBA"/>
</dbReference>
<keyword evidence="4" id="KW-0554">One-carbon metabolism</keyword>
<evidence type="ECO:0000256" key="10">
    <source>
        <dbReference type="ARBA" id="ARBA00070564"/>
    </source>
</evidence>
<name>A0A061RJS7_9CHLO</name>
<reference evidence="13" key="1">
    <citation type="submission" date="2014-05" db="EMBL/GenBank/DDBJ databases">
        <title>The transcriptome of the halophilic microalga Tetraselmis sp. GSL018 isolated from the Great Salt Lake, Utah.</title>
        <authorList>
            <person name="Jinkerson R.E."/>
            <person name="D'Adamo S."/>
            <person name="Posewitz M.C."/>
        </authorList>
    </citation>
    <scope>NUCLEOTIDE SEQUENCE</scope>
    <source>
        <strain evidence="13">GSL018</strain>
    </source>
</reference>
<evidence type="ECO:0000256" key="11">
    <source>
        <dbReference type="ARBA" id="ARBA00079657"/>
    </source>
</evidence>
<dbReference type="AlphaFoldDB" id="A0A061RJS7"/>
<dbReference type="CDD" id="cd00477">
    <property type="entry name" value="FTHFS"/>
    <property type="match status" value="1"/>
</dbReference>
<keyword evidence="6" id="KW-0547">Nucleotide-binding</keyword>
<dbReference type="Gene3D" id="1.10.8.770">
    <property type="match status" value="1"/>
</dbReference>
<dbReference type="GO" id="GO:0009257">
    <property type="term" value="P:10-formyltetrahydrofolate biosynthetic process"/>
    <property type="evidence" value="ECO:0007669"/>
    <property type="project" value="UniProtKB-ARBA"/>
</dbReference>
<sequence length="634" mass="68180">MGANNSKLECKSPVPSDIEIAQSVEPEDITKVARRMGLRPNEVFSYGPTKAKVTLDVLERLKDAPLGNYVCVAGVTPTPLGEGKSTTTVGLCQALGAHLNKKVITCIRQPSQGPTFGIKGGAAGGGYSQVIPMEEMNLHLTGDIHAITAANNLLAAAIDSRMFHENSQKDDALFRRLCPADKQGRRRFAPVMLKRLRKLGIDKTDPDTLTEEEVSRFARLDIDPETITWRRVMDINDRFLREVQVGCAPTERGQVRLTGFDISVASEIMAVLALATSVEDMRDRLGRMVVANSRKGEPITADDLGVGGALMVLMKDTIMPTLLQTLERTPAFIHAGPFANIAHGNSSIIADQMALKLVGEEGFVVTEAGFGADIGMEKFMNIKCRTSGLKPSAVVIVATVRALKSHGGGPKVTPGTPLPHEYTNENVELVKAGCSNVVRHIENAKKFGVPVVVAINQFATDTEAELQAVKEACIKAGAFDAVVSDNHARGGEGAVALAEAVISACSQPCDFRFTYPLDLPIKDKIESIAKDLYGAAGVEYSEQAEKEIARFTKMGLDKLPICMAKTQYSFSHDPELKGAPTGFILPIRDVRASAGAGFVFPLVGSMMTMPGLPTRPAYYDIDLDLETGKVVGLM</sequence>
<comment type="subunit">
    <text evidence="2">Homodimer.</text>
</comment>
<dbReference type="Gene3D" id="3.10.410.10">
    <property type="entry name" value="Formyltetrahydrofolate synthetase, domain 3"/>
    <property type="match status" value="1"/>
</dbReference>
<dbReference type="GO" id="GO:0004488">
    <property type="term" value="F:methylenetetrahydrofolate dehydrogenase (NADP+) activity"/>
    <property type="evidence" value="ECO:0007669"/>
    <property type="project" value="UniProtKB-ARBA"/>
</dbReference>
<dbReference type="FunFam" id="1.10.8.770:FF:000001">
    <property type="entry name" value="Methylenetetrahydrofolate dehydrogenase (NADP+ dependent) 1 like"/>
    <property type="match status" value="1"/>
</dbReference>
<dbReference type="GO" id="GO:0005524">
    <property type="term" value="F:ATP binding"/>
    <property type="evidence" value="ECO:0007669"/>
    <property type="project" value="UniProtKB-KW"/>
</dbReference>
<dbReference type="EMBL" id="GBEZ01015129">
    <property type="protein sequence ID" value="JAC71009.1"/>
    <property type="molecule type" value="Transcribed_RNA"/>
</dbReference>
<dbReference type="Gene3D" id="3.40.50.300">
    <property type="entry name" value="P-loop containing nucleotide triphosphate hydrolases"/>
    <property type="match status" value="2"/>
</dbReference>
<evidence type="ECO:0000256" key="12">
    <source>
        <dbReference type="ARBA" id="ARBA00083647"/>
    </source>
</evidence>
<proteinExistence type="inferred from homology"/>
<dbReference type="UniPathway" id="UPA00193"/>
<comment type="similarity">
    <text evidence="9">Belongs to the formate--tetrahydrofolate ligase family.</text>
</comment>
<dbReference type="InterPro" id="IPR020628">
    <property type="entry name" value="Formate_THF_ligase_CS"/>
</dbReference>
<dbReference type="GO" id="GO:0005829">
    <property type="term" value="C:cytosol"/>
    <property type="evidence" value="ECO:0007669"/>
    <property type="project" value="UniProtKB-ARBA"/>
</dbReference>
<keyword evidence="7" id="KW-0067">ATP-binding</keyword>
<evidence type="ECO:0000256" key="8">
    <source>
        <dbReference type="ARBA" id="ARBA00049033"/>
    </source>
</evidence>
<accession>A0A061RJS7</accession>
<dbReference type="FunFam" id="3.10.410.10:FF:000001">
    <property type="entry name" value="Putative formate--tetrahydrofolate ligase"/>
    <property type="match status" value="1"/>
</dbReference>
<dbReference type="SUPFAM" id="SSF52540">
    <property type="entry name" value="P-loop containing nucleoside triphosphate hydrolases"/>
    <property type="match status" value="1"/>
</dbReference>
<dbReference type="PROSITE" id="PS00721">
    <property type="entry name" value="FTHFS_1"/>
    <property type="match status" value="1"/>
</dbReference>
<evidence type="ECO:0000256" key="5">
    <source>
        <dbReference type="ARBA" id="ARBA00022598"/>
    </source>
</evidence>
<dbReference type="GO" id="GO:0004477">
    <property type="term" value="F:methenyltetrahydrofolate cyclohydrolase activity"/>
    <property type="evidence" value="ECO:0007669"/>
    <property type="project" value="UniProtKB-ARBA"/>
</dbReference>
<evidence type="ECO:0000256" key="6">
    <source>
        <dbReference type="ARBA" id="ARBA00022741"/>
    </source>
</evidence>
<evidence type="ECO:0000256" key="2">
    <source>
        <dbReference type="ARBA" id="ARBA00011738"/>
    </source>
</evidence>
<dbReference type="HAMAP" id="MF_01543">
    <property type="entry name" value="FTHFS"/>
    <property type="match status" value="1"/>
</dbReference>
<comment type="catalytic activity">
    <reaction evidence="8">
        <text>(6S)-5,6,7,8-tetrahydrofolate + formate + ATP = (6R)-10-formyltetrahydrofolate + ADP + phosphate</text>
        <dbReference type="Rhea" id="RHEA:20221"/>
        <dbReference type="ChEBI" id="CHEBI:15740"/>
        <dbReference type="ChEBI" id="CHEBI:30616"/>
        <dbReference type="ChEBI" id="CHEBI:43474"/>
        <dbReference type="ChEBI" id="CHEBI:57453"/>
        <dbReference type="ChEBI" id="CHEBI:195366"/>
        <dbReference type="ChEBI" id="CHEBI:456216"/>
        <dbReference type="EC" id="6.3.4.3"/>
    </reaction>
</comment>